<gene>
    <name evidence="1" type="ORF">HGG76_23395</name>
</gene>
<organism evidence="1 2">
    <name type="scientific">Brucella tritici</name>
    <dbReference type="NCBI Taxonomy" id="94626"/>
    <lineage>
        <taxon>Bacteria</taxon>
        <taxon>Pseudomonadati</taxon>
        <taxon>Pseudomonadota</taxon>
        <taxon>Alphaproteobacteria</taxon>
        <taxon>Hyphomicrobiales</taxon>
        <taxon>Brucellaceae</taxon>
        <taxon>Brucella/Ochrobactrum group</taxon>
        <taxon>Brucella</taxon>
    </lineage>
</organism>
<evidence type="ECO:0000313" key="1">
    <source>
        <dbReference type="EMBL" id="NKW10943.1"/>
    </source>
</evidence>
<proteinExistence type="predicted"/>
<dbReference type="Proteomes" id="UP000558475">
    <property type="component" value="Unassembled WGS sequence"/>
</dbReference>
<dbReference type="EMBL" id="JAAXZB010000002">
    <property type="protein sequence ID" value="NKW10943.1"/>
    <property type="molecule type" value="Genomic_DNA"/>
</dbReference>
<name>A0A7X6FSJ5_9HYPH</name>
<evidence type="ECO:0000313" key="2">
    <source>
        <dbReference type="Proteomes" id="UP000558475"/>
    </source>
</evidence>
<reference evidence="1 2" key="1">
    <citation type="submission" date="2020-04" db="EMBL/GenBank/DDBJ databases">
        <title>Whole genome sequencing of clinical and environmental type strains of Ochrobactrum.</title>
        <authorList>
            <person name="Dharne M."/>
        </authorList>
    </citation>
    <scope>NUCLEOTIDE SEQUENCE [LARGE SCALE GENOMIC DNA]</scope>
    <source>
        <strain evidence="1 2">DSM 13340</strain>
    </source>
</reference>
<comment type="caution">
    <text evidence="1">The sequence shown here is derived from an EMBL/GenBank/DDBJ whole genome shotgun (WGS) entry which is preliminary data.</text>
</comment>
<sequence>MTGIACKMRRSAKVRIGAGALRVILQDIHFSIHETGNRCRMTGSGWYCLLIDPQIVPA</sequence>
<protein>
    <submittedName>
        <fullName evidence="1">Uncharacterized protein</fullName>
    </submittedName>
</protein>
<dbReference type="AlphaFoldDB" id="A0A7X6FSJ5"/>
<accession>A0A7X6FSJ5</accession>